<dbReference type="PANTHER" id="PTHR21301:SF10">
    <property type="entry name" value="REVERSE TRANSCRIPTASE DOMAIN-CONTAINING PROTEIN"/>
    <property type="match status" value="1"/>
</dbReference>
<evidence type="ECO:0000259" key="1">
    <source>
        <dbReference type="Pfam" id="PF01541"/>
    </source>
</evidence>
<feature type="domain" description="GIY-YIG" evidence="1">
    <location>
        <begin position="135"/>
        <end position="175"/>
    </location>
</feature>
<dbReference type="OrthoDB" id="10057701at2759"/>
<dbReference type="Proteomes" id="UP000683360">
    <property type="component" value="Unassembled WGS sequence"/>
</dbReference>
<comment type="caution">
    <text evidence="2">The sequence shown here is derived from an EMBL/GenBank/DDBJ whole genome shotgun (WGS) entry which is preliminary data.</text>
</comment>
<dbReference type="InterPro" id="IPR000305">
    <property type="entry name" value="GIY-YIG_endonuc"/>
</dbReference>
<dbReference type="EMBL" id="CAJPWZ010000459">
    <property type="protein sequence ID" value="CAG2193198.1"/>
    <property type="molecule type" value="Genomic_DNA"/>
</dbReference>
<keyword evidence="3" id="KW-1185">Reference proteome</keyword>
<dbReference type="AlphaFoldDB" id="A0A8S3QHF4"/>
<accession>A0A8S3QHF4</accession>
<evidence type="ECO:0000313" key="3">
    <source>
        <dbReference type="Proteomes" id="UP000683360"/>
    </source>
</evidence>
<evidence type="ECO:0000313" key="2">
    <source>
        <dbReference type="EMBL" id="CAG2193198.1"/>
    </source>
</evidence>
<protein>
    <recommendedName>
        <fullName evidence="1">GIY-YIG domain-containing protein</fullName>
    </recommendedName>
</protein>
<dbReference type="PANTHER" id="PTHR21301">
    <property type="entry name" value="REVERSE TRANSCRIPTASE"/>
    <property type="match status" value="1"/>
</dbReference>
<sequence length="206" mass="24211">MIKLVLEGNNFKLIDRDFLQNEGVAIGSKLGKNFACTYMRQWDKALEKFKEKPLFYKRFIDDGFGIWTHGEQKLKEFMDFANSINDKIKVELSNKTCKEECEVCDIERHEEKIILGDKTFNLKKNIHGCQLVNLIYGLHCEKCNHYVYVGETERSLNERIKEHLADIRHDRDTAVAEHFNQEDHCKEDITVQVTTVSYYTLARQII</sequence>
<organism evidence="2 3">
    <name type="scientific">Mytilus edulis</name>
    <name type="common">Blue mussel</name>
    <dbReference type="NCBI Taxonomy" id="6550"/>
    <lineage>
        <taxon>Eukaryota</taxon>
        <taxon>Metazoa</taxon>
        <taxon>Spiralia</taxon>
        <taxon>Lophotrochozoa</taxon>
        <taxon>Mollusca</taxon>
        <taxon>Bivalvia</taxon>
        <taxon>Autobranchia</taxon>
        <taxon>Pteriomorphia</taxon>
        <taxon>Mytilida</taxon>
        <taxon>Mytiloidea</taxon>
        <taxon>Mytilidae</taxon>
        <taxon>Mytilinae</taxon>
        <taxon>Mytilus</taxon>
    </lineage>
</organism>
<name>A0A8S3QHF4_MYTED</name>
<dbReference type="Pfam" id="PF01541">
    <property type="entry name" value="GIY-YIG"/>
    <property type="match status" value="1"/>
</dbReference>
<reference evidence="2" key="1">
    <citation type="submission" date="2021-03" db="EMBL/GenBank/DDBJ databases">
        <authorList>
            <person name="Bekaert M."/>
        </authorList>
    </citation>
    <scope>NUCLEOTIDE SEQUENCE</scope>
</reference>
<proteinExistence type="predicted"/>
<gene>
    <name evidence="2" type="ORF">MEDL_8327</name>
</gene>